<evidence type="ECO:0000313" key="1">
    <source>
        <dbReference type="EMBL" id="MCI42634.1"/>
    </source>
</evidence>
<feature type="non-terminal residue" evidence="1">
    <location>
        <position position="1"/>
    </location>
</feature>
<sequence>NAELCVEPELVIYNSRPQ</sequence>
<keyword evidence="2" id="KW-1185">Reference proteome</keyword>
<name>A0A392S353_9FABA</name>
<dbReference type="EMBL" id="LXQA010306932">
    <property type="protein sequence ID" value="MCI42634.1"/>
    <property type="molecule type" value="Genomic_DNA"/>
</dbReference>
<organism evidence="1 2">
    <name type="scientific">Trifolium medium</name>
    <dbReference type="NCBI Taxonomy" id="97028"/>
    <lineage>
        <taxon>Eukaryota</taxon>
        <taxon>Viridiplantae</taxon>
        <taxon>Streptophyta</taxon>
        <taxon>Embryophyta</taxon>
        <taxon>Tracheophyta</taxon>
        <taxon>Spermatophyta</taxon>
        <taxon>Magnoliopsida</taxon>
        <taxon>eudicotyledons</taxon>
        <taxon>Gunneridae</taxon>
        <taxon>Pentapetalae</taxon>
        <taxon>rosids</taxon>
        <taxon>fabids</taxon>
        <taxon>Fabales</taxon>
        <taxon>Fabaceae</taxon>
        <taxon>Papilionoideae</taxon>
        <taxon>50 kb inversion clade</taxon>
        <taxon>NPAAA clade</taxon>
        <taxon>Hologalegina</taxon>
        <taxon>IRL clade</taxon>
        <taxon>Trifolieae</taxon>
        <taxon>Trifolium</taxon>
    </lineage>
</organism>
<accession>A0A392S353</accession>
<dbReference type="AlphaFoldDB" id="A0A392S353"/>
<proteinExistence type="predicted"/>
<comment type="caution">
    <text evidence="1">The sequence shown here is derived from an EMBL/GenBank/DDBJ whole genome shotgun (WGS) entry which is preliminary data.</text>
</comment>
<evidence type="ECO:0000313" key="2">
    <source>
        <dbReference type="Proteomes" id="UP000265520"/>
    </source>
</evidence>
<dbReference type="Proteomes" id="UP000265520">
    <property type="component" value="Unassembled WGS sequence"/>
</dbReference>
<reference evidence="1 2" key="1">
    <citation type="journal article" date="2018" name="Front. Plant Sci.">
        <title>Red Clover (Trifolium pratense) and Zigzag Clover (T. medium) - A Picture of Genomic Similarities and Differences.</title>
        <authorList>
            <person name="Dluhosova J."/>
            <person name="Istvanek J."/>
            <person name="Nedelnik J."/>
            <person name="Repkova J."/>
        </authorList>
    </citation>
    <scope>NUCLEOTIDE SEQUENCE [LARGE SCALE GENOMIC DNA]</scope>
    <source>
        <strain evidence="2">cv. 10/8</strain>
        <tissue evidence="1">Leaf</tissue>
    </source>
</reference>
<protein>
    <submittedName>
        <fullName evidence="1">Uncharacterized protein</fullName>
    </submittedName>
</protein>